<reference evidence="2" key="1">
    <citation type="submission" date="2023-07" db="EMBL/GenBank/DDBJ databases">
        <authorList>
            <consortium name="CYATHOMIX"/>
        </authorList>
    </citation>
    <scope>NUCLEOTIDE SEQUENCE</scope>
    <source>
        <strain evidence="2">N/A</strain>
    </source>
</reference>
<name>A0AA36DP95_CYLNA</name>
<evidence type="ECO:0000256" key="1">
    <source>
        <dbReference type="SAM" id="Phobius"/>
    </source>
</evidence>
<keyword evidence="1" id="KW-0812">Transmembrane</keyword>
<dbReference type="Pfam" id="PF10322">
    <property type="entry name" value="7TM_GPCR_Sru"/>
    <property type="match status" value="1"/>
</dbReference>
<dbReference type="AlphaFoldDB" id="A0AA36DP95"/>
<feature type="transmembrane region" description="Helical" evidence="1">
    <location>
        <begin position="71"/>
        <end position="92"/>
    </location>
</feature>
<feature type="transmembrane region" description="Helical" evidence="1">
    <location>
        <begin position="146"/>
        <end position="166"/>
    </location>
</feature>
<feature type="transmembrane region" description="Helical" evidence="1">
    <location>
        <begin position="24"/>
        <end position="48"/>
    </location>
</feature>
<dbReference type="InterPro" id="IPR003839">
    <property type="entry name" value="7TM_GPCR_serpentine_rcpt_Sru"/>
</dbReference>
<accession>A0AA36DP95</accession>
<comment type="caution">
    <text evidence="2">The sequence shown here is derived from an EMBL/GenBank/DDBJ whole genome shotgun (WGS) entry which is preliminary data.</text>
</comment>
<keyword evidence="1" id="KW-1133">Transmembrane helix</keyword>
<keyword evidence="1" id="KW-0472">Membrane</keyword>
<organism evidence="2 3">
    <name type="scientific">Cylicocyclus nassatus</name>
    <name type="common">Nematode worm</name>
    <dbReference type="NCBI Taxonomy" id="53992"/>
    <lineage>
        <taxon>Eukaryota</taxon>
        <taxon>Metazoa</taxon>
        <taxon>Ecdysozoa</taxon>
        <taxon>Nematoda</taxon>
        <taxon>Chromadorea</taxon>
        <taxon>Rhabditida</taxon>
        <taxon>Rhabditina</taxon>
        <taxon>Rhabditomorpha</taxon>
        <taxon>Strongyloidea</taxon>
        <taxon>Strongylidae</taxon>
        <taxon>Cylicocyclus</taxon>
    </lineage>
</organism>
<feature type="transmembrane region" description="Helical" evidence="1">
    <location>
        <begin position="196"/>
        <end position="218"/>
    </location>
</feature>
<dbReference type="EMBL" id="CATQJL010000001">
    <property type="protein sequence ID" value="CAJ0590234.1"/>
    <property type="molecule type" value="Genomic_DNA"/>
</dbReference>
<dbReference type="Proteomes" id="UP001176961">
    <property type="component" value="Unassembled WGS sequence"/>
</dbReference>
<keyword evidence="3" id="KW-1185">Reference proteome</keyword>
<sequence length="296" mass="33406">MDRIDTINGNCSYAETLDIKLNGYLTMGALSVTVIYSIPSTVITYRIVSRMLKCPKSFSSVFYKIFLHDRLVFLLFFVVDVILRVPLTGLLTSLVCKIWPGFYFTILYVLSYYLLYISLYSSIAVSIVRVAVVIIPIDAAKVQLRLALFLLPAIYLLPLVTTWFLFPARSFFAPLDETASLTMAYDRVYPAWRSSLALLFVSIITCVIVLLCFTITIIRWRTLSGRRTLAWNKSEMSLLLTVCSLCLSLCLFCLLQDLMVFGPTWVFYVTHPSFVKKVASGSVIVTVVSAPRAVII</sequence>
<feature type="transmembrane region" description="Helical" evidence="1">
    <location>
        <begin position="112"/>
        <end position="134"/>
    </location>
</feature>
<evidence type="ECO:0000313" key="3">
    <source>
        <dbReference type="Proteomes" id="UP001176961"/>
    </source>
</evidence>
<gene>
    <name evidence="2" type="ORF">CYNAS_LOCUS2217</name>
</gene>
<feature type="transmembrane region" description="Helical" evidence="1">
    <location>
        <begin position="238"/>
        <end position="258"/>
    </location>
</feature>
<dbReference type="PANTHER" id="PTHR46045">
    <property type="entry name" value="SERPENTINE RECEPTOR, CLASS U-RELATED"/>
    <property type="match status" value="1"/>
</dbReference>
<protein>
    <submittedName>
        <fullName evidence="2">Uncharacterized protein</fullName>
    </submittedName>
</protein>
<proteinExistence type="predicted"/>
<evidence type="ECO:0000313" key="2">
    <source>
        <dbReference type="EMBL" id="CAJ0590234.1"/>
    </source>
</evidence>